<dbReference type="GO" id="GO:0000701">
    <property type="term" value="F:purine-specific mismatch base pair DNA N-glycosylase activity"/>
    <property type="evidence" value="ECO:0007669"/>
    <property type="project" value="UniProtKB-EC"/>
</dbReference>
<dbReference type="FunFam" id="1.10.340.30:FF:000002">
    <property type="entry name" value="Adenine DNA glycosylase"/>
    <property type="match status" value="1"/>
</dbReference>
<dbReference type="InterPro" id="IPR023170">
    <property type="entry name" value="HhH_base_excis_C"/>
</dbReference>
<evidence type="ECO:0000256" key="2">
    <source>
        <dbReference type="ARBA" id="ARBA00002933"/>
    </source>
</evidence>
<dbReference type="EMBL" id="BJVU01000003">
    <property type="protein sequence ID" value="GEL58414.1"/>
    <property type="molecule type" value="Genomic_DNA"/>
</dbReference>
<evidence type="ECO:0000259" key="15">
    <source>
        <dbReference type="SMART" id="SM00478"/>
    </source>
</evidence>
<protein>
    <recommendedName>
        <fullName evidence="5 14">Adenine DNA glycosylase</fullName>
        <ecNumber evidence="4 14">3.2.2.31</ecNumber>
    </recommendedName>
</protein>
<dbReference type="GO" id="GO:0051539">
    <property type="term" value="F:4 iron, 4 sulfur cluster binding"/>
    <property type="evidence" value="ECO:0007669"/>
    <property type="project" value="UniProtKB-UniRule"/>
</dbReference>
<dbReference type="InterPro" id="IPR003651">
    <property type="entry name" value="Endonuclease3_FeS-loop_motif"/>
</dbReference>
<dbReference type="GO" id="GO:0006284">
    <property type="term" value="P:base-excision repair"/>
    <property type="evidence" value="ECO:0007669"/>
    <property type="project" value="UniProtKB-UniRule"/>
</dbReference>
<dbReference type="GO" id="GO:0034039">
    <property type="term" value="F:8-oxo-7,8-dihydroguanine DNA N-glycosylase activity"/>
    <property type="evidence" value="ECO:0007669"/>
    <property type="project" value="TreeGrafter"/>
</dbReference>
<keyword evidence="10 14" id="KW-0408">Iron</keyword>
<sequence length="366" mass="39672">MPGALSFVITSSVTLPSAHLLLDWYDRHRRVLPWRSGPDQSADPYHVWLSEIMLQQTTVKAVGPYYHRFLEKFPTVNALAAAERDDVLAAWAGLGYYSRARNLHACAQQVVQLGGFPRTVEGLRALPGIGAYTAAAVAAIAFGVPVVPVDGNVERITARLFAVQEPLPAARKALGQLGASLNADKEAKARPSDFAQALFDLGASLCSPRSPACGLCPWQSGCAGYKAGLAETLPRRAPKAEKPVRYGVHFLVMDEAGSVLLRKRPETGLLAAMTELPGTEWRSAPWSEAEALEHAPLKADWLLCGDVRHVFTHFTLEVSIYAVKVKRFSNLIAQIGFLTSVDAVETLSLPSVMVKCFRSGLKTLGE</sequence>
<dbReference type="AlphaFoldDB" id="A0A0D6N5V7"/>
<dbReference type="EMBL" id="BAMV01000017">
    <property type="protein sequence ID" value="GAN61090.1"/>
    <property type="molecule type" value="Genomic_DNA"/>
</dbReference>
<reference evidence="16 18" key="1">
    <citation type="submission" date="2012-11" db="EMBL/GenBank/DDBJ databases">
        <title>Whole genome sequence of Acetobacter cibinongensis 4H-1.</title>
        <authorList>
            <person name="Azuma Y."/>
            <person name="Higashiura N."/>
            <person name="Hirakawa H."/>
            <person name="Matsushita K."/>
        </authorList>
    </citation>
    <scope>NUCLEOTIDE SEQUENCE [LARGE SCALE GENOMIC DNA]</scope>
    <source>
        <strain evidence="16 18">4H-1</strain>
    </source>
</reference>
<evidence type="ECO:0000256" key="11">
    <source>
        <dbReference type="ARBA" id="ARBA00023014"/>
    </source>
</evidence>
<reference evidence="17 19" key="2">
    <citation type="submission" date="2019-07" db="EMBL/GenBank/DDBJ databases">
        <title>Whole genome shotgun sequence of Acetobacter cibinongensis NBRC 16605.</title>
        <authorList>
            <person name="Hosoyama A."/>
            <person name="Uohara A."/>
            <person name="Ohji S."/>
            <person name="Ichikawa N."/>
        </authorList>
    </citation>
    <scope>NUCLEOTIDE SEQUENCE [LARGE SCALE GENOMIC DNA]</scope>
    <source>
        <strain evidence="17 19">NBRC 16605</strain>
    </source>
</reference>
<dbReference type="Pfam" id="PF14815">
    <property type="entry name" value="NUDIX_4"/>
    <property type="match status" value="1"/>
</dbReference>
<proteinExistence type="inferred from homology"/>
<dbReference type="PROSITE" id="PS01155">
    <property type="entry name" value="ENDONUCLEASE_III_2"/>
    <property type="match status" value="1"/>
</dbReference>
<feature type="domain" description="HhH-GPD" evidence="15">
    <location>
        <begin position="53"/>
        <end position="204"/>
    </location>
</feature>
<dbReference type="CDD" id="cd03431">
    <property type="entry name" value="NUDIX_DNA_Glycosylase_C-MutY"/>
    <property type="match status" value="1"/>
</dbReference>
<dbReference type="GO" id="GO:0035485">
    <property type="term" value="F:adenine/guanine mispair binding"/>
    <property type="evidence" value="ECO:0007669"/>
    <property type="project" value="TreeGrafter"/>
</dbReference>
<evidence type="ECO:0000256" key="5">
    <source>
        <dbReference type="ARBA" id="ARBA00022023"/>
    </source>
</evidence>
<evidence type="ECO:0000256" key="6">
    <source>
        <dbReference type="ARBA" id="ARBA00022485"/>
    </source>
</evidence>
<keyword evidence="12" id="KW-0234">DNA repair</keyword>
<dbReference type="Proteomes" id="UP000321891">
    <property type="component" value="Unassembled WGS sequence"/>
</dbReference>
<dbReference type="InterPro" id="IPR004036">
    <property type="entry name" value="Endonuclease-III-like_CS2"/>
</dbReference>
<evidence type="ECO:0000256" key="13">
    <source>
        <dbReference type="ARBA" id="ARBA00023295"/>
    </source>
</evidence>
<dbReference type="PROSITE" id="PS00764">
    <property type="entry name" value="ENDONUCLEASE_III_1"/>
    <property type="match status" value="1"/>
</dbReference>
<evidence type="ECO:0000256" key="3">
    <source>
        <dbReference type="ARBA" id="ARBA00008343"/>
    </source>
</evidence>
<dbReference type="Pfam" id="PF00730">
    <property type="entry name" value="HhH-GPD"/>
    <property type="match status" value="1"/>
</dbReference>
<dbReference type="PANTHER" id="PTHR42944">
    <property type="entry name" value="ADENINE DNA GLYCOSYLASE"/>
    <property type="match status" value="1"/>
</dbReference>
<dbReference type="InterPro" id="IPR044298">
    <property type="entry name" value="MIG/MutY"/>
</dbReference>
<keyword evidence="11" id="KW-0411">Iron-sulfur</keyword>
<dbReference type="NCBIfam" id="TIGR01084">
    <property type="entry name" value="mutY"/>
    <property type="match status" value="1"/>
</dbReference>
<dbReference type="InterPro" id="IPR000445">
    <property type="entry name" value="HhH_motif"/>
</dbReference>
<accession>A0A0D6N5V7</accession>
<comment type="caution">
    <text evidence="16">The sequence shown here is derived from an EMBL/GenBank/DDBJ whole genome shotgun (WGS) entry which is preliminary data.</text>
</comment>
<comment type="cofactor">
    <cofactor evidence="14">
        <name>[4Fe-4S] cluster</name>
        <dbReference type="ChEBI" id="CHEBI:49883"/>
    </cofactor>
    <text evidence="14">Binds 1 [4Fe-4S] cluster.</text>
</comment>
<accession>A0A6N3SN04</accession>
<dbReference type="InterPro" id="IPR011257">
    <property type="entry name" value="DNA_glycosylase"/>
</dbReference>
<dbReference type="InterPro" id="IPR029119">
    <property type="entry name" value="MutY_C"/>
</dbReference>
<dbReference type="GO" id="GO:0046872">
    <property type="term" value="F:metal ion binding"/>
    <property type="evidence" value="ECO:0007669"/>
    <property type="project" value="UniProtKB-UniRule"/>
</dbReference>
<gene>
    <name evidence="16" type="ORF">Abci_017_274</name>
    <name evidence="17" type="ORF">ACI01nite_10160</name>
</gene>
<dbReference type="PANTHER" id="PTHR42944:SF1">
    <property type="entry name" value="ADENINE DNA GLYCOSYLASE"/>
    <property type="match status" value="1"/>
</dbReference>
<dbReference type="STRING" id="1231339.Abci_017_274"/>
<dbReference type="GO" id="GO:0032357">
    <property type="term" value="F:oxidized purine DNA binding"/>
    <property type="evidence" value="ECO:0007669"/>
    <property type="project" value="TreeGrafter"/>
</dbReference>
<dbReference type="SMART" id="SM00478">
    <property type="entry name" value="ENDO3c"/>
    <property type="match status" value="1"/>
</dbReference>
<dbReference type="InterPro" id="IPR015797">
    <property type="entry name" value="NUDIX_hydrolase-like_dom_sf"/>
</dbReference>
<dbReference type="InterPro" id="IPR004035">
    <property type="entry name" value="Endouclease-III_FeS-bd_BS"/>
</dbReference>
<evidence type="ECO:0000256" key="10">
    <source>
        <dbReference type="ARBA" id="ARBA00023004"/>
    </source>
</evidence>
<dbReference type="SUPFAM" id="SSF48150">
    <property type="entry name" value="DNA-glycosylase"/>
    <property type="match status" value="1"/>
</dbReference>
<dbReference type="Gene3D" id="3.90.79.10">
    <property type="entry name" value="Nucleoside Triphosphate Pyrophosphohydrolase"/>
    <property type="match status" value="1"/>
</dbReference>
<dbReference type="Pfam" id="PF00633">
    <property type="entry name" value="HHH"/>
    <property type="match status" value="1"/>
</dbReference>
<evidence type="ECO:0000313" key="17">
    <source>
        <dbReference type="EMBL" id="GEL58414.1"/>
    </source>
</evidence>
<dbReference type="InterPro" id="IPR003265">
    <property type="entry name" value="HhH-GPD_domain"/>
</dbReference>
<comment type="similarity">
    <text evidence="3 14">Belongs to the Nth/MutY family.</text>
</comment>
<keyword evidence="6" id="KW-0004">4Fe-4S</keyword>
<evidence type="ECO:0000256" key="14">
    <source>
        <dbReference type="RuleBase" id="RU365096"/>
    </source>
</evidence>
<dbReference type="EC" id="3.2.2.31" evidence="4 14"/>
<evidence type="ECO:0000313" key="16">
    <source>
        <dbReference type="EMBL" id="GAN61090.1"/>
    </source>
</evidence>
<evidence type="ECO:0000256" key="1">
    <source>
        <dbReference type="ARBA" id="ARBA00000843"/>
    </source>
</evidence>
<keyword evidence="19" id="KW-1185">Reference proteome</keyword>
<evidence type="ECO:0000256" key="7">
    <source>
        <dbReference type="ARBA" id="ARBA00022723"/>
    </source>
</evidence>
<dbReference type="Gene3D" id="1.10.1670.10">
    <property type="entry name" value="Helix-hairpin-Helix base-excision DNA repair enzymes (C-terminal)"/>
    <property type="match status" value="1"/>
</dbReference>
<comment type="catalytic activity">
    <reaction evidence="1 14">
        <text>Hydrolyzes free adenine bases from 7,8-dihydro-8-oxoguanine:adenine mismatched double-stranded DNA, leaving an apurinic site.</text>
        <dbReference type="EC" id="3.2.2.31"/>
    </reaction>
</comment>
<evidence type="ECO:0000256" key="8">
    <source>
        <dbReference type="ARBA" id="ARBA00022763"/>
    </source>
</evidence>
<dbReference type="CDD" id="cd00056">
    <property type="entry name" value="ENDO3c"/>
    <property type="match status" value="1"/>
</dbReference>
<comment type="function">
    <text evidence="2">Adenine glycosylase active on G-A mispairs. MutY also corrects error-prone DNA synthesis past GO lesions which are due to the oxidatively damaged form of guanine: 7,8-dihydro-8-oxoguanine (8-oxo-dGTP).</text>
</comment>
<evidence type="ECO:0000256" key="9">
    <source>
        <dbReference type="ARBA" id="ARBA00022801"/>
    </source>
</evidence>
<dbReference type="InterPro" id="IPR005760">
    <property type="entry name" value="A/G_AdeGlyc_MutY"/>
</dbReference>
<dbReference type="Proteomes" id="UP000032671">
    <property type="component" value="Unassembled WGS sequence"/>
</dbReference>
<keyword evidence="13 14" id="KW-0326">Glycosidase</keyword>
<evidence type="ECO:0000313" key="19">
    <source>
        <dbReference type="Proteomes" id="UP000321891"/>
    </source>
</evidence>
<keyword evidence="9" id="KW-0378">Hydrolase</keyword>
<evidence type="ECO:0000256" key="12">
    <source>
        <dbReference type="ARBA" id="ARBA00023204"/>
    </source>
</evidence>
<evidence type="ECO:0000313" key="18">
    <source>
        <dbReference type="Proteomes" id="UP000032671"/>
    </source>
</evidence>
<keyword evidence="7" id="KW-0479">Metal-binding</keyword>
<dbReference type="Gene3D" id="1.10.340.30">
    <property type="entry name" value="Hypothetical protein, domain 2"/>
    <property type="match status" value="1"/>
</dbReference>
<dbReference type="GO" id="GO:0006298">
    <property type="term" value="P:mismatch repair"/>
    <property type="evidence" value="ECO:0007669"/>
    <property type="project" value="TreeGrafter"/>
</dbReference>
<dbReference type="Pfam" id="PF10576">
    <property type="entry name" value="EndIII_4Fe-2S"/>
    <property type="match status" value="1"/>
</dbReference>
<keyword evidence="8 14" id="KW-0227">DNA damage</keyword>
<organism evidence="16 18">
    <name type="scientific">Acetobacter cibinongensis</name>
    <dbReference type="NCBI Taxonomy" id="146475"/>
    <lineage>
        <taxon>Bacteria</taxon>
        <taxon>Pseudomonadati</taxon>
        <taxon>Pseudomonadota</taxon>
        <taxon>Alphaproteobacteria</taxon>
        <taxon>Acetobacterales</taxon>
        <taxon>Acetobacteraceae</taxon>
        <taxon>Acetobacter</taxon>
    </lineage>
</organism>
<name>A0A0D6N5V7_9PROT</name>
<dbReference type="SUPFAM" id="SSF55811">
    <property type="entry name" value="Nudix"/>
    <property type="match status" value="1"/>
</dbReference>
<evidence type="ECO:0000256" key="4">
    <source>
        <dbReference type="ARBA" id="ARBA00012045"/>
    </source>
</evidence>